<evidence type="ECO:0000313" key="2">
    <source>
        <dbReference type="Proteomes" id="UP000318010"/>
    </source>
</evidence>
<evidence type="ECO:0000313" key="1">
    <source>
        <dbReference type="EMBL" id="TWR24613.1"/>
    </source>
</evidence>
<name>A0A563TZA4_9SPHI</name>
<dbReference type="AlphaFoldDB" id="A0A563TZA4"/>
<accession>A0A563TZA4</accession>
<comment type="caution">
    <text evidence="1">The sequence shown here is derived from an EMBL/GenBank/DDBJ whole genome shotgun (WGS) entry which is preliminary data.</text>
</comment>
<proteinExistence type="predicted"/>
<organism evidence="1 2">
    <name type="scientific">Mucilaginibacter achroorhodeus</name>
    <dbReference type="NCBI Taxonomy" id="2599294"/>
    <lineage>
        <taxon>Bacteria</taxon>
        <taxon>Pseudomonadati</taxon>
        <taxon>Bacteroidota</taxon>
        <taxon>Sphingobacteriia</taxon>
        <taxon>Sphingobacteriales</taxon>
        <taxon>Sphingobacteriaceae</taxon>
        <taxon>Mucilaginibacter</taxon>
    </lineage>
</organism>
<keyword evidence="2" id="KW-1185">Reference proteome</keyword>
<dbReference type="EMBL" id="VOEI01000006">
    <property type="protein sequence ID" value="TWR24613.1"/>
    <property type="molecule type" value="Genomic_DNA"/>
</dbReference>
<protein>
    <submittedName>
        <fullName evidence="1">Uncharacterized protein</fullName>
    </submittedName>
</protein>
<reference evidence="1 2" key="1">
    <citation type="submission" date="2019-07" db="EMBL/GenBank/DDBJ databases">
        <authorList>
            <person name="Kim J."/>
        </authorList>
    </citation>
    <scope>NUCLEOTIDE SEQUENCE [LARGE SCALE GENOMIC DNA]</scope>
    <source>
        <strain evidence="1 2">MJ1a</strain>
    </source>
</reference>
<gene>
    <name evidence="1" type="ORF">FPZ42_16075</name>
</gene>
<sequence>MKTIVSRGYFKLFCDALPGGGATLADVINRIINGKTDRLFYSGFVWEYAVNNYICLKDERSNFRLL</sequence>
<dbReference type="Proteomes" id="UP000318010">
    <property type="component" value="Unassembled WGS sequence"/>
</dbReference>